<dbReference type="EMBL" id="JAKOGI010000080">
    <property type="protein sequence ID" value="KAJ8445157.1"/>
    <property type="molecule type" value="Genomic_DNA"/>
</dbReference>
<feature type="compositionally biased region" description="Basic and acidic residues" evidence="1">
    <location>
        <begin position="435"/>
        <end position="451"/>
    </location>
</feature>
<protein>
    <recommendedName>
        <fullName evidence="2">PORR domain-containing protein</fullName>
    </recommendedName>
</protein>
<evidence type="ECO:0000259" key="2">
    <source>
        <dbReference type="Pfam" id="PF11955"/>
    </source>
</evidence>
<dbReference type="InterPro" id="IPR021099">
    <property type="entry name" value="PORR_domain"/>
</dbReference>
<evidence type="ECO:0000313" key="4">
    <source>
        <dbReference type="Proteomes" id="UP001153076"/>
    </source>
</evidence>
<evidence type="ECO:0000313" key="3">
    <source>
        <dbReference type="EMBL" id="KAJ8445157.1"/>
    </source>
</evidence>
<dbReference type="OrthoDB" id="1892230at2759"/>
<evidence type="ECO:0000256" key="1">
    <source>
        <dbReference type="SAM" id="MobiDB-lite"/>
    </source>
</evidence>
<dbReference type="Pfam" id="PF11955">
    <property type="entry name" value="PORR"/>
    <property type="match status" value="1"/>
</dbReference>
<dbReference type="GO" id="GO:0003723">
    <property type="term" value="F:RNA binding"/>
    <property type="evidence" value="ECO:0007669"/>
    <property type="project" value="InterPro"/>
</dbReference>
<dbReference type="PANTHER" id="PTHR31476">
    <property type="entry name" value="PROTEIN WHAT'S THIS FACTOR 1 HOMOLOG, CHLOROPLASTIC"/>
    <property type="match status" value="1"/>
</dbReference>
<name>A0A9Q1KM61_9CARY</name>
<keyword evidence="4" id="KW-1185">Reference proteome</keyword>
<feature type="region of interest" description="Disordered" evidence="1">
    <location>
        <begin position="415"/>
        <end position="516"/>
    </location>
</feature>
<proteinExistence type="predicted"/>
<dbReference type="PANTHER" id="PTHR31476:SF16">
    <property type="entry name" value="F14O23.23 PROTEIN"/>
    <property type="match status" value="1"/>
</dbReference>
<organism evidence="3 4">
    <name type="scientific">Carnegiea gigantea</name>
    <dbReference type="NCBI Taxonomy" id="171969"/>
    <lineage>
        <taxon>Eukaryota</taxon>
        <taxon>Viridiplantae</taxon>
        <taxon>Streptophyta</taxon>
        <taxon>Embryophyta</taxon>
        <taxon>Tracheophyta</taxon>
        <taxon>Spermatophyta</taxon>
        <taxon>Magnoliopsida</taxon>
        <taxon>eudicotyledons</taxon>
        <taxon>Gunneridae</taxon>
        <taxon>Pentapetalae</taxon>
        <taxon>Caryophyllales</taxon>
        <taxon>Cactineae</taxon>
        <taxon>Cactaceae</taxon>
        <taxon>Cactoideae</taxon>
        <taxon>Echinocereeae</taxon>
        <taxon>Carnegiea</taxon>
    </lineage>
</organism>
<sequence length="516" mass="59570">MPLSQALRCPDRNNRRRHEARWQTANPMVAAVHCLEATHSLSALSLSFLQPPLIGLIKLSRFHRSTNINFQCIRTFVDDVEIKFIRDRGLDHAVEKEKDLKPMVNLKNLIKSEPSKSLPLCSIVESKDKLGIPFRPIEFIRKYPSIFEEYFPGNIRIHPHVRLTPEILSLDAEEQFIYDSDTFKKGAADRLLKLLMLCRVNEIPLKLIDMLKWDLGLPDNYVATLLPEFPDYFQVKKIKNSNEGLLELVCWSDELSVSVMEKKAMKGELGYMKGMPLSFHMQFSRGFEMDKKLKKWIHEWQKLPYISPYEDASHFQPNSDESDKWAVSVLHEFLHILVSKKTERDNLLCFGEYLGIRSRFKRALVHHPGIFYVSSKIGTYTVALREGYKRGLSIENHPLMDMRKKYVHLMHTVKEVQKPKNVPSSGTGKQQAVKEAGDNEKQQGDSVKEQDVGMQFSVSDDEDESDDNDEEEENSNSPRDKRGNRRRGASTAKLGRRKPRRAAREKRSPRGHAVKT</sequence>
<accession>A0A9Q1KM61</accession>
<dbReference type="AlphaFoldDB" id="A0A9Q1KM61"/>
<reference evidence="3" key="1">
    <citation type="submission" date="2022-04" db="EMBL/GenBank/DDBJ databases">
        <title>Carnegiea gigantea Genome sequencing and assembly v2.</title>
        <authorList>
            <person name="Copetti D."/>
            <person name="Sanderson M.J."/>
            <person name="Burquez A."/>
            <person name="Wojciechowski M.F."/>
        </authorList>
    </citation>
    <scope>NUCLEOTIDE SEQUENCE</scope>
    <source>
        <strain evidence="3">SGP5-SGP5p</strain>
        <tissue evidence="3">Aerial part</tissue>
    </source>
</reference>
<feature type="compositionally biased region" description="Acidic residues" evidence="1">
    <location>
        <begin position="459"/>
        <end position="474"/>
    </location>
</feature>
<feature type="compositionally biased region" description="Basic residues" evidence="1">
    <location>
        <begin position="482"/>
        <end position="516"/>
    </location>
</feature>
<feature type="domain" description="PORR" evidence="2">
    <location>
        <begin position="86"/>
        <end position="414"/>
    </location>
</feature>
<dbReference type="Proteomes" id="UP001153076">
    <property type="component" value="Unassembled WGS sequence"/>
</dbReference>
<gene>
    <name evidence="3" type="ORF">Cgig2_029529</name>
</gene>
<comment type="caution">
    <text evidence="3">The sequence shown here is derived from an EMBL/GenBank/DDBJ whole genome shotgun (WGS) entry which is preliminary data.</text>
</comment>
<dbReference type="InterPro" id="IPR045040">
    <property type="entry name" value="PORR_fam"/>
</dbReference>